<reference evidence="4 5" key="1">
    <citation type="journal article" date="2016" name="BMC Genomics">
        <title>Comparative genomics reveals Cyclospora cayetanensis possesses coccidia-like metabolism and invasion components but unique surface antigens.</title>
        <authorList>
            <person name="Liu S."/>
            <person name="Wang L."/>
            <person name="Zheng H."/>
            <person name="Xu Z."/>
            <person name="Roellig D.M."/>
            <person name="Li N."/>
            <person name="Frace M.A."/>
            <person name="Tang K."/>
            <person name="Arrowood M.J."/>
            <person name="Moss D.M."/>
            <person name="Zhang L."/>
            <person name="Feng Y."/>
            <person name="Xiao L."/>
        </authorList>
    </citation>
    <scope>NUCLEOTIDE SEQUENCE [LARGE SCALE GENOMIC DNA]</scope>
    <source>
        <strain evidence="4 5">CHN_HEN01</strain>
    </source>
</reference>
<dbReference type="VEuPathDB" id="ToxoDB:LOC34623297"/>
<keyword evidence="1" id="KW-0677">Repeat</keyword>
<organism evidence="4 5">
    <name type="scientific">Cyclospora cayetanensis</name>
    <dbReference type="NCBI Taxonomy" id="88456"/>
    <lineage>
        <taxon>Eukaryota</taxon>
        <taxon>Sar</taxon>
        <taxon>Alveolata</taxon>
        <taxon>Apicomplexa</taxon>
        <taxon>Conoidasida</taxon>
        <taxon>Coccidia</taxon>
        <taxon>Eucoccidiorida</taxon>
        <taxon>Eimeriorina</taxon>
        <taxon>Eimeriidae</taxon>
        <taxon>Cyclospora</taxon>
    </lineage>
</organism>
<dbReference type="SUPFAM" id="SSF48371">
    <property type="entry name" value="ARM repeat"/>
    <property type="match status" value="1"/>
</dbReference>
<dbReference type="Gene3D" id="1.25.10.10">
    <property type="entry name" value="Leucine-rich Repeat Variant"/>
    <property type="match status" value="1"/>
</dbReference>
<evidence type="ECO:0000256" key="1">
    <source>
        <dbReference type="ARBA" id="ARBA00022737"/>
    </source>
</evidence>
<dbReference type="InParanoid" id="A0A1D3CXM9"/>
<dbReference type="InterPro" id="IPR016024">
    <property type="entry name" value="ARM-type_fold"/>
</dbReference>
<dbReference type="Proteomes" id="UP000095192">
    <property type="component" value="Unassembled WGS sequence"/>
</dbReference>
<evidence type="ECO:0000313" key="5">
    <source>
        <dbReference type="Proteomes" id="UP000095192"/>
    </source>
</evidence>
<evidence type="ECO:0000313" key="4">
    <source>
        <dbReference type="EMBL" id="OEH75960.1"/>
    </source>
</evidence>
<name>A0A1D3CXM9_9EIME</name>
<dbReference type="EMBL" id="JROU02001574">
    <property type="protein sequence ID" value="OEH75960.1"/>
    <property type="molecule type" value="Genomic_DNA"/>
</dbReference>
<comment type="caution">
    <text evidence="4">The sequence shown here is derived from an EMBL/GenBank/DDBJ whole genome shotgun (WGS) entry which is preliminary data.</text>
</comment>
<dbReference type="GO" id="GO:0034515">
    <property type="term" value="C:proteasome storage granule"/>
    <property type="evidence" value="ECO:0007669"/>
    <property type="project" value="TreeGrafter"/>
</dbReference>
<proteinExistence type="predicted"/>
<sequence length="699" mass="74339">MNLHALVPSKAFRTEVLGLLIRLYREALDGLSATQQPEVYRQLCRCLIVQGDVPAVAALLNSFLTAPSSPALERPQLVAYQIAFDLMDLVRSAQSLYAVPALQQLDMLASDCVKQPGSRNVHLGKNLDWMGRAVSWTKFSATASIGAIHRGNMRSSLSVLETYLPPDTPGVSSASGAPSTEGGALFALGLIHSGAPSPRIRALILSALKQTNQTDKEPLLHGGCLGLGLVCLGDANDTEAYEALRTLLFLDSAVIGEAAALGIGLLLMGSGNAAVAAELLGYAKETQHEKIGRACAVALSLISFQKEEEADELIGQCLAESDPLIRYGGVFAIGLAYCATGKKRAVERLLHLGVADVNDDVRRAAVLSLGFVLCAHKEELLRVMRLLCGSYNPHVRYGAAVSLGVGLAGSGLREAGEVLKALSSDPTDFVRQGAFIGMGFLYQLQHDAAVSPFRESLKKVIRDKHEDPLARFGALIAAGLVDAGGFLQVPSTFSTKLYTSAFSDCRRHPEAKLSCSFFSPRKEEDAADKKPLDTSAPDAAAEVSAEGFAAGKQGEEEQKEDAEGGTAIEVDGQASTTKEHQQQPQQPLHACLRMPCGWRIACSASNPSQFSYPPPLNMAENKTDGTKSVKAILSTSAKRQAAARRQKESSKEAQKTTKATAAAKTKGGVNFVDAFGVLAGGRWDRGNERGDHLLMIEGS</sequence>
<feature type="compositionally biased region" description="Basic and acidic residues" evidence="3">
    <location>
        <begin position="645"/>
        <end position="655"/>
    </location>
</feature>
<protein>
    <submittedName>
        <fullName evidence="4">Proteasome cyclosome repeat-containing protein</fullName>
    </submittedName>
</protein>
<evidence type="ECO:0000256" key="3">
    <source>
        <dbReference type="SAM" id="MobiDB-lite"/>
    </source>
</evidence>
<evidence type="ECO:0000256" key="2">
    <source>
        <dbReference type="ARBA" id="ARBA00022942"/>
    </source>
</evidence>
<dbReference type="VEuPathDB" id="ToxoDB:cyc_07305"/>
<dbReference type="Pfam" id="PF01851">
    <property type="entry name" value="PC_rep"/>
    <property type="match status" value="2"/>
</dbReference>
<gene>
    <name evidence="4" type="ORF">cyc_07305</name>
</gene>
<dbReference type="InterPro" id="IPR011989">
    <property type="entry name" value="ARM-like"/>
</dbReference>
<feature type="region of interest" description="Disordered" evidence="3">
    <location>
        <begin position="643"/>
        <end position="664"/>
    </location>
</feature>
<keyword evidence="2 4" id="KW-0647">Proteasome</keyword>
<dbReference type="GO" id="GO:0043161">
    <property type="term" value="P:proteasome-mediated ubiquitin-dependent protein catabolic process"/>
    <property type="evidence" value="ECO:0007669"/>
    <property type="project" value="TreeGrafter"/>
</dbReference>
<dbReference type="GO" id="GO:0005634">
    <property type="term" value="C:nucleus"/>
    <property type="evidence" value="ECO:0007669"/>
    <property type="project" value="TreeGrafter"/>
</dbReference>
<accession>A0A1D3CXM9</accession>
<dbReference type="PANTHER" id="PTHR10943">
    <property type="entry name" value="26S PROTEASOME NON-ATPASE REGULATORY SUBUNIT"/>
    <property type="match status" value="1"/>
</dbReference>
<dbReference type="Pfam" id="PF13646">
    <property type="entry name" value="HEAT_2"/>
    <property type="match status" value="1"/>
</dbReference>
<dbReference type="InterPro" id="IPR002015">
    <property type="entry name" value="Proteasome/cyclosome_rpt"/>
</dbReference>
<dbReference type="AlphaFoldDB" id="A0A1D3CXM9"/>
<dbReference type="GO" id="GO:0008540">
    <property type="term" value="C:proteasome regulatory particle, base subcomplex"/>
    <property type="evidence" value="ECO:0007669"/>
    <property type="project" value="TreeGrafter"/>
</dbReference>
<dbReference type="PANTHER" id="PTHR10943:SF2">
    <property type="entry name" value="26S PROTEASOME NON-ATPASE REGULATORY SUBUNIT 1"/>
    <property type="match status" value="1"/>
</dbReference>
<keyword evidence="5" id="KW-1185">Reference proteome</keyword>